<protein>
    <submittedName>
        <fullName evidence="1">Uncharacterized protein</fullName>
    </submittedName>
</protein>
<reference evidence="1" key="1">
    <citation type="submission" date="2021-01" db="EMBL/GenBank/DDBJ databases">
        <authorList>
            <person name="Corre E."/>
            <person name="Pelletier E."/>
            <person name="Niang G."/>
            <person name="Scheremetjew M."/>
            <person name="Finn R."/>
            <person name="Kale V."/>
            <person name="Holt S."/>
            <person name="Cochrane G."/>
            <person name="Meng A."/>
            <person name="Brown T."/>
            <person name="Cohen L."/>
        </authorList>
    </citation>
    <scope>NUCLEOTIDE SEQUENCE</scope>
    <source>
        <strain evidence="1">CCMP3346</strain>
    </source>
</reference>
<proteinExistence type="predicted"/>
<dbReference type="EMBL" id="HBGB01047030">
    <property type="protein sequence ID" value="CAD9072559.1"/>
    <property type="molecule type" value="Transcribed_RNA"/>
</dbReference>
<organism evidence="1">
    <name type="scientific">Vitrella brassicaformis</name>
    <dbReference type="NCBI Taxonomy" id="1169539"/>
    <lineage>
        <taxon>Eukaryota</taxon>
        <taxon>Sar</taxon>
        <taxon>Alveolata</taxon>
        <taxon>Colpodellida</taxon>
        <taxon>Vitrellaceae</taxon>
        <taxon>Vitrella</taxon>
    </lineage>
</organism>
<dbReference type="AlphaFoldDB" id="A0A7S1KFR0"/>
<gene>
    <name evidence="1" type="ORF">VBRA1451_LOCUS27642</name>
</gene>
<name>A0A7S1KFR0_9ALVE</name>
<accession>A0A7S1KFR0</accession>
<evidence type="ECO:0000313" key="1">
    <source>
        <dbReference type="EMBL" id="CAD9072559.1"/>
    </source>
</evidence>
<sequence>MRERPTPHPPQYVDCLTAGGCSERECVCDTLHYFPLTPSLPPSLPWPERTREAGVCDFCAVGRSVLFSTAAHHAIHPRDAPMHPSTYPPLPLTAMSKGVHVVCVRVGVVCVMHVWLAVFVSPSGGCAVPLPGLGSCRSVGQFIESAGWLWLWLTAWVVGGAAERARERAGYVSQV</sequence>